<evidence type="ECO:0000256" key="1">
    <source>
        <dbReference type="ARBA" id="ARBA00006611"/>
    </source>
</evidence>
<dbReference type="OrthoDB" id="9805147at2"/>
<dbReference type="Gene3D" id="1.10.40.70">
    <property type="match status" value="1"/>
</dbReference>
<dbReference type="SUPFAM" id="SSF160246">
    <property type="entry name" value="EspE N-terminal domain-like"/>
    <property type="match status" value="1"/>
</dbReference>
<dbReference type="InterPro" id="IPR027417">
    <property type="entry name" value="P-loop_NTPase"/>
</dbReference>
<evidence type="ECO:0000313" key="8">
    <source>
        <dbReference type="Proteomes" id="UP000448292"/>
    </source>
</evidence>
<dbReference type="GO" id="GO:0005886">
    <property type="term" value="C:plasma membrane"/>
    <property type="evidence" value="ECO:0007669"/>
    <property type="project" value="TreeGrafter"/>
</dbReference>
<comment type="caution">
    <text evidence="7">The sequence shown here is derived from an EMBL/GenBank/DDBJ whole genome shotgun (WGS) entry which is preliminary data.</text>
</comment>
<dbReference type="GO" id="GO:0016887">
    <property type="term" value="F:ATP hydrolysis activity"/>
    <property type="evidence" value="ECO:0007669"/>
    <property type="project" value="TreeGrafter"/>
</dbReference>
<dbReference type="PANTHER" id="PTHR30258:SF1">
    <property type="entry name" value="PROTEIN TRANSPORT PROTEIN HOFB HOMOLOG"/>
    <property type="match status" value="1"/>
</dbReference>
<organism evidence="7 8">
    <name type="scientific">Oceanidesulfovibrio indonesiensis</name>
    <dbReference type="NCBI Taxonomy" id="54767"/>
    <lineage>
        <taxon>Bacteria</taxon>
        <taxon>Pseudomonadati</taxon>
        <taxon>Thermodesulfobacteriota</taxon>
        <taxon>Desulfovibrionia</taxon>
        <taxon>Desulfovibrionales</taxon>
        <taxon>Desulfovibrionaceae</taxon>
        <taxon>Oceanidesulfovibrio</taxon>
    </lineage>
</organism>
<evidence type="ECO:0000259" key="6">
    <source>
        <dbReference type="Pfam" id="PF05157"/>
    </source>
</evidence>
<dbReference type="RefSeq" id="WP_144303269.1">
    <property type="nucleotide sequence ID" value="NZ_QMIE01000009.1"/>
</dbReference>
<sequence>MPEHRAQLRAASGLHRGNGGAKGSSPLNDRQLGSAFVERGLITEEQLREALRIKVKENIPLGEALRRLGHVTEEDVARAIADCSGIPYINLDDVVIDPAAAKLLPPGVAERQAMVPLRLNEDNFEAAVDRPLSAQALKNIERRTRRCVVLHIASSGKIRDALARIYEKSMSAELDDGSAVEIVNDIILKALRLKASDIHLEPGEDTVRLRFRIDGVLQEIKRYSPDMLASLTSRIKVMAGLNIAERRSPQDGAIVFEDVHENFDLRVSTLPIVHGEKVVLRILAGYSNRLTIDQLGLSSEDYGKFSSIIRRPYGIICIVGPTGSGKSTTLCAALNTINHPDINITTVEDPVEYKINGVNQVQIRHNEKISFASALRSILRQDPDVIMVGETRDQETASISLRAALTGHLVFTTLHTNDAPGALPRLVDMGCEPFLVASSVSGILAQRLVRRLCQKCKERFTPDAAMLKSLGVTSANGDHPEAASWCRPVGCPSCFNTGYRGRTGVFELMLVNDEVRSEILRNGSTESIRRAALDQGMTTLRADAVNKAMQGATSVEEVLRVTVGD</sequence>
<proteinExistence type="inferred from homology"/>
<accession>A0A7M3MEN7</accession>
<dbReference type="CDD" id="cd01129">
    <property type="entry name" value="PulE-GspE-like"/>
    <property type="match status" value="1"/>
</dbReference>
<evidence type="ECO:0000256" key="4">
    <source>
        <dbReference type="SAM" id="MobiDB-lite"/>
    </source>
</evidence>
<dbReference type="SUPFAM" id="SSF52540">
    <property type="entry name" value="P-loop containing nucleoside triphosphate hydrolases"/>
    <property type="match status" value="1"/>
</dbReference>
<comment type="similarity">
    <text evidence="1">Belongs to the GSP E family.</text>
</comment>
<protein>
    <submittedName>
        <fullName evidence="7">Type II secretion system protein GspE</fullName>
    </submittedName>
</protein>
<dbReference type="PANTHER" id="PTHR30258">
    <property type="entry name" value="TYPE II SECRETION SYSTEM PROTEIN GSPE-RELATED"/>
    <property type="match status" value="1"/>
</dbReference>
<keyword evidence="3" id="KW-0067">ATP-binding</keyword>
<gene>
    <name evidence="7" type="ORF">DPQ33_11000</name>
</gene>
<dbReference type="InterPro" id="IPR037257">
    <property type="entry name" value="T2SS_E_N_sf"/>
</dbReference>
<keyword evidence="8" id="KW-1185">Reference proteome</keyword>
<name>A0A7M3MEN7_9BACT</name>
<reference evidence="7 8" key="1">
    <citation type="submission" date="2018-06" db="EMBL/GenBank/DDBJ databases">
        <title>Complete genome of Desulfovibrio indonesiensis P37SLT.</title>
        <authorList>
            <person name="Crispim J.S."/>
            <person name="Vidigal P.M.P."/>
            <person name="Silva L.C.F."/>
            <person name="Laguardia C.N."/>
            <person name="Araujo L.C."/>
            <person name="Dias R.S."/>
            <person name="Sousa M.P."/>
            <person name="Paula S.O."/>
            <person name="Silva C."/>
        </authorList>
    </citation>
    <scope>NUCLEOTIDE SEQUENCE [LARGE SCALE GENOMIC DNA]</scope>
    <source>
        <strain evidence="7 8">P37SLT</strain>
    </source>
</reference>
<dbReference type="Proteomes" id="UP000448292">
    <property type="component" value="Unassembled WGS sequence"/>
</dbReference>
<dbReference type="Gene3D" id="3.40.50.300">
    <property type="entry name" value="P-loop containing nucleotide triphosphate hydrolases"/>
    <property type="match status" value="1"/>
</dbReference>
<dbReference type="Gene3D" id="3.30.300.160">
    <property type="entry name" value="Type II secretion system, protein E, N-terminal domain"/>
    <property type="match status" value="1"/>
</dbReference>
<dbReference type="Pfam" id="PF05157">
    <property type="entry name" value="MshEN"/>
    <property type="match status" value="1"/>
</dbReference>
<dbReference type="GO" id="GO:0005524">
    <property type="term" value="F:ATP binding"/>
    <property type="evidence" value="ECO:0007669"/>
    <property type="project" value="UniProtKB-KW"/>
</dbReference>
<keyword evidence="2" id="KW-0547">Nucleotide-binding</keyword>
<dbReference type="InterPro" id="IPR007831">
    <property type="entry name" value="T2SS_GspE_N"/>
</dbReference>
<feature type="domain" description="Bacterial type II secretion system protein E" evidence="5">
    <location>
        <begin position="174"/>
        <end position="560"/>
    </location>
</feature>
<evidence type="ECO:0000259" key="5">
    <source>
        <dbReference type="Pfam" id="PF00437"/>
    </source>
</evidence>
<evidence type="ECO:0000256" key="3">
    <source>
        <dbReference type="ARBA" id="ARBA00022840"/>
    </source>
</evidence>
<evidence type="ECO:0000256" key="2">
    <source>
        <dbReference type="ARBA" id="ARBA00022741"/>
    </source>
</evidence>
<feature type="domain" description="Type II secretion system protein GspE N-terminal" evidence="6">
    <location>
        <begin position="85"/>
        <end position="170"/>
    </location>
</feature>
<dbReference type="Pfam" id="PF00437">
    <property type="entry name" value="T2SSE"/>
    <property type="match status" value="1"/>
</dbReference>
<dbReference type="AlphaFoldDB" id="A0A7M3MEN7"/>
<dbReference type="Gene3D" id="3.30.450.90">
    <property type="match status" value="1"/>
</dbReference>
<evidence type="ECO:0000313" key="7">
    <source>
        <dbReference type="EMBL" id="TVM16923.1"/>
    </source>
</evidence>
<feature type="region of interest" description="Disordered" evidence="4">
    <location>
        <begin position="1"/>
        <end position="30"/>
    </location>
</feature>
<dbReference type="InterPro" id="IPR001482">
    <property type="entry name" value="T2SS/T4SS_dom"/>
</dbReference>
<dbReference type="EMBL" id="QMIE01000009">
    <property type="protein sequence ID" value="TVM16923.1"/>
    <property type="molecule type" value="Genomic_DNA"/>
</dbReference>
<dbReference type="FunFam" id="3.40.50.300:FF:000398">
    <property type="entry name" value="Type IV pilus assembly ATPase PilB"/>
    <property type="match status" value="1"/>
</dbReference>